<accession>A0A835VNG8</accession>
<keyword evidence="3" id="KW-1185">Reference proteome</keyword>
<protein>
    <submittedName>
        <fullName evidence="2">Uncharacterized protein</fullName>
    </submittedName>
</protein>
<reference evidence="2" key="1">
    <citation type="journal article" date="2020" name="bioRxiv">
        <title>Comparative genomics of Chlamydomonas.</title>
        <authorList>
            <person name="Craig R.J."/>
            <person name="Hasan A.R."/>
            <person name="Ness R.W."/>
            <person name="Keightley P.D."/>
        </authorList>
    </citation>
    <scope>NUCLEOTIDE SEQUENCE</scope>
    <source>
        <strain evidence="2">CCAP 11/173</strain>
    </source>
</reference>
<organism evidence="2 3">
    <name type="scientific">Chlamydomonas schloesseri</name>
    <dbReference type="NCBI Taxonomy" id="2026947"/>
    <lineage>
        <taxon>Eukaryota</taxon>
        <taxon>Viridiplantae</taxon>
        <taxon>Chlorophyta</taxon>
        <taxon>core chlorophytes</taxon>
        <taxon>Chlorophyceae</taxon>
        <taxon>CS clade</taxon>
        <taxon>Chlamydomonadales</taxon>
        <taxon>Chlamydomonadaceae</taxon>
        <taxon>Chlamydomonas</taxon>
    </lineage>
</organism>
<name>A0A835VNG8_9CHLO</name>
<feature type="region of interest" description="Disordered" evidence="1">
    <location>
        <begin position="1"/>
        <end position="41"/>
    </location>
</feature>
<gene>
    <name evidence="2" type="ORF">HYH02_015343</name>
</gene>
<comment type="caution">
    <text evidence="2">The sequence shown here is derived from an EMBL/GenBank/DDBJ whole genome shotgun (WGS) entry which is preliminary data.</text>
</comment>
<evidence type="ECO:0000313" key="2">
    <source>
        <dbReference type="EMBL" id="KAG2423327.1"/>
    </source>
</evidence>
<dbReference type="Proteomes" id="UP000613740">
    <property type="component" value="Unassembled WGS sequence"/>
</dbReference>
<dbReference type="AlphaFoldDB" id="A0A835VNG8"/>
<dbReference type="EMBL" id="JAEHOD010000151">
    <property type="protein sequence ID" value="KAG2423327.1"/>
    <property type="molecule type" value="Genomic_DNA"/>
</dbReference>
<feature type="compositionally biased region" description="Low complexity" evidence="1">
    <location>
        <begin position="227"/>
        <end position="241"/>
    </location>
</feature>
<feature type="region of interest" description="Disordered" evidence="1">
    <location>
        <begin position="180"/>
        <end position="255"/>
    </location>
</feature>
<proteinExistence type="predicted"/>
<evidence type="ECO:0000313" key="3">
    <source>
        <dbReference type="Proteomes" id="UP000613740"/>
    </source>
</evidence>
<sequence>MADPNALIPQQQLAGDQQQQQIQQQIPQQQQQQQQQQPGQPLPVVFEVDPAILQGNLTRGATDAQALLPAKSSKSSDEFSDAVEVITPFLQLATSIAGPVRALGQQIPGLAPLVAETDKLERYAKAVYAATLAGCKVQQHHLAVFCRYTERQLHKVHEPAEGDNKLQVLNDKEFKQSHIDVKDAYGSSPLAKPGPTDSYSRKRAHPSGSYQQPHYSYQPRQPPPGQPYMGPMAPARQGPARGPAPPPLRGPRNYY</sequence>
<feature type="compositionally biased region" description="Low complexity" evidence="1">
    <location>
        <begin position="9"/>
        <end position="41"/>
    </location>
</feature>
<evidence type="ECO:0000256" key="1">
    <source>
        <dbReference type="SAM" id="MobiDB-lite"/>
    </source>
</evidence>